<reference evidence="1" key="2">
    <citation type="journal article" date="2024" name="Plant">
        <title>Genomic evolution and insights into agronomic trait innovations of Sesamum species.</title>
        <authorList>
            <person name="Miao H."/>
            <person name="Wang L."/>
            <person name="Qu L."/>
            <person name="Liu H."/>
            <person name="Sun Y."/>
            <person name="Le M."/>
            <person name="Wang Q."/>
            <person name="Wei S."/>
            <person name="Zheng Y."/>
            <person name="Lin W."/>
            <person name="Duan Y."/>
            <person name="Cao H."/>
            <person name="Xiong S."/>
            <person name="Wang X."/>
            <person name="Wei L."/>
            <person name="Li C."/>
            <person name="Ma Q."/>
            <person name="Ju M."/>
            <person name="Zhao R."/>
            <person name="Li G."/>
            <person name="Mu C."/>
            <person name="Tian Q."/>
            <person name="Mei H."/>
            <person name="Zhang T."/>
            <person name="Gao T."/>
            <person name="Zhang H."/>
        </authorList>
    </citation>
    <scope>NUCLEOTIDE SEQUENCE</scope>
    <source>
        <strain evidence="1">G02</strain>
    </source>
</reference>
<sequence>MIVKNRPFKFVDNGDAEELDHNYFVAIRSSYLTLRQGDKFIIEPYNPHRFRRQFGYFQDVPRTLKYDTRAASLEEGLRYWAYASYQSLRQKLGFLVCLLMLRNSAKRLINHGGLKSMGPFLKTTLRV</sequence>
<name>A0AAW2TV43_SESRA</name>
<reference evidence="1" key="1">
    <citation type="submission" date="2020-06" db="EMBL/GenBank/DDBJ databases">
        <authorList>
            <person name="Li T."/>
            <person name="Hu X."/>
            <person name="Zhang T."/>
            <person name="Song X."/>
            <person name="Zhang H."/>
            <person name="Dai N."/>
            <person name="Sheng W."/>
            <person name="Hou X."/>
            <person name="Wei L."/>
        </authorList>
    </citation>
    <scope>NUCLEOTIDE SEQUENCE</scope>
    <source>
        <strain evidence="1">G02</strain>
        <tissue evidence="1">Leaf</tissue>
    </source>
</reference>
<dbReference type="EMBL" id="JACGWJ010000007">
    <property type="protein sequence ID" value="KAL0408422.1"/>
    <property type="molecule type" value="Genomic_DNA"/>
</dbReference>
<accession>A0AAW2TV43</accession>
<evidence type="ECO:0000313" key="1">
    <source>
        <dbReference type="EMBL" id="KAL0408422.1"/>
    </source>
</evidence>
<organism evidence="1">
    <name type="scientific">Sesamum radiatum</name>
    <name type="common">Black benniseed</name>
    <dbReference type="NCBI Taxonomy" id="300843"/>
    <lineage>
        <taxon>Eukaryota</taxon>
        <taxon>Viridiplantae</taxon>
        <taxon>Streptophyta</taxon>
        <taxon>Embryophyta</taxon>
        <taxon>Tracheophyta</taxon>
        <taxon>Spermatophyta</taxon>
        <taxon>Magnoliopsida</taxon>
        <taxon>eudicotyledons</taxon>
        <taxon>Gunneridae</taxon>
        <taxon>Pentapetalae</taxon>
        <taxon>asterids</taxon>
        <taxon>lamiids</taxon>
        <taxon>Lamiales</taxon>
        <taxon>Pedaliaceae</taxon>
        <taxon>Sesamum</taxon>
    </lineage>
</organism>
<dbReference type="AlphaFoldDB" id="A0AAW2TV43"/>
<dbReference type="PANTHER" id="PTHR36607">
    <property type="entry name" value="1,2-DIHYDROXY-3-KETO-5-METHYLTHIOPENTENE DIOXYGENASE 4"/>
    <property type="match status" value="1"/>
</dbReference>
<gene>
    <name evidence="1" type="ORF">Sradi_1776600</name>
</gene>
<protein>
    <submittedName>
        <fullName evidence="1">Uncharacterized protein</fullName>
    </submittedName>
</protein>
<dbReference type="PANTHER" id="PTHR36607:SF23">
    <property type="entry name" value="AMINOTRANSFERASE-LIKE PLANT MOBILE DOMAIN-CONTAINING PROTEIN"/>
    <property type="match status" value="1"/>
</dbReference>
<proteinExistence type="predicted"/>
<comment type="caution">
    <text evidence="1">The sequence shown here is derived from an EMBL/GenBank/DDBJ whole genome shotgun (WGS) entry which is preliminary data.</text>
</comment>